<sequence>MTGFRSYPRLHQGFFISTQTGFSYGVNVMTNKYNVSEKLFALEAFSKKTRQDLHKIPELSGEEYKTSKYCRELMESFGYTIRQFEGYTGFTAELTVNPAYRLIAYRTDIDGLEMPDMTCNEHSSVHEGCAHNCGHDTHMTIALTAAKYLSEHRDELTHNVRFVFQMAEEDMRVPGADKMVEMGCMDGVDEVYGLHNDAAIETGCIRFNAGVMSSYGSAWTLDVHGVSAHGSTPHKGLDAIREATRIIDYMDYIVAKKTDPFSPAVFGCGMINGGTIPNALADYVQARGTIRSMDEETDKILKASFKEIVARSEAGGFKTTLEACGYPAVINHPQAAEVIKNAAAAFLPAENIDSNGKPMTGSEDFSYMINATKDRLGAMYFLGSGNKAKGINNYLHANPYFVDDDCLLIGAQIFINIATR</sequence>
<comment type="cofactor">
    <cofactor evidence="2">
        <name>Mn(2+)</name>
        <dbReference type="ChEBI" id="CHEBI:29035"/>
    </cofactor>
    <text evidence="2">The Mn(2+) ion enhances activity.</text>
</comment>
<dbReference type="NCBIfam" id="TIGR01891">
    <property type="entry name" value="amidohydrolases"/>
    <property type="match status" value="1"/>
</dbReference>
<organism evidence="4 5">
    <name type="scientific">Morganella morganii subsp. morganii KT</name>
    <dbReference type="NCBI Taxonomy" id="1124991"/>
    <lineage>
        <taxon>Bacteria</taxon>
        <taxon>Pseudomonadati</taxon>
        <taxon>Pseudomonadota</taxon>
        <taxon>Gammaproteobacteria</taxon>
        <taxon>Enterobacterales</taxon>
        <taxon>Morganellaceae</taxon>
        <taxon>Morganella</taxon>
    </lineage>
</organism>
<feature type="binding site" evidence="2">
    <location>
        <position position="195"/>
    </location>
    <ligand>
        <name>Mn(2+)</name>
        <dbReference type="ChEBI" id="CHEBI:29035"/>
        <label>2</label>
    </ligand>
</feature>
<evidence type="ECO:0000256" key="2">
    <source>
        <dbReference type="PIRSR" id="PIRSR005962-1"/>
    </source>
</evidence>
<gene>
    <name evidence="4" type="ORF">MU9_360</name>
</gene>
<dbReference type="GO" id="GO:0046872">
    <property type="term" value="F:metal ion binding"/>
    <property type="evidence" value="ECO:0007669"/>
    <property type="project" value="UniProtKB-KW"/>
</dbReference>
<dbReference type="eggNOG" id="COG1473">
    <property type="taxonomic scope" value="Bacteria"/>
</dbReference>
<dbReference type="PANTHER" id="PTHR11014:SF63">
    <property type="entry name" value="METALLOPEPTIDASE, PUTATIVE (AFU_ORTHOLOGUE AFUA_6G09600)-RELATED"/>
    <property type="match status" value="1"/>
</dbReference>
<dbReference type="EMBL" id="CP004345">
    <property type="protein sequence ID" value="AGG29406.1"/>
    <property type="molecule type" value="Genomic_DNA"/>
</dbReference>
<keyword evidence="1" id="KW-0378">Hydrolase</keyword>
<dbReference type="Proteomes" id="UP000011834">
    <property type="component" value="Chromosome"/>
</dbReference>
<feature type="binding site" evidence="2">
    <location>
        <position position="169"/>
    </location>
    <ligand>
        <name>Mn(2+)</name>
        <dbReference type="ChEBI" id="CHEBI:29035"/>
        <label>2</label>
    </ligand>
</feature>
<dbReference type="InterPro" id="IPR017439">
    <property type="entry name" value="Amidohydrolase"/>
</dbReference>
<protein>
    <submittedName>
        <fullName evidence="4">N-acetyl-L,L-diaminopimelate deacetylase</fullName>
    </submittedName>
</protein>
<feature type="domain" description="Peptidase M20 dimerisation" evidence="3">
    <location>
        <begin position="219"/>
        <end position="311"/>
    </location>
</feature>
<dbReference type="SUPFAM" id="SSF55031">
    <property type="entry name" value="Bacterial exopeptidase dimerisation domain"/>
    <property type="match status" value="1"/>
</dbReference>
<evidence type="ECO:0000256" key="1">
    <source>
        <dbReference type="ARBA" id="ARBA00022801"/>
    </source>
</evidence>
<dbReference type="InterPro" id="IPR002933">
    <property type="entry name" value="Peptidase_M20"/>
</dbReference>
<dbReference type="PANTHER" id="PTHR11014">
    <property type="entry name" value="PEPTIDASE M20 FAMILY MEMBER"/>
    <property type="match status" value="1"/>
</dbReference>
<dbReference type="InterPro" id="IPR011650">
    <property type="entry name" value="Peptidase_M20_dimer"/>
</dbReference>
<dbReference type="HOGENOM" id="CLU_023257_0_1_6"/>
<dbReference type="Pfam" id="PF01546">
    <property type="entry name" value="Peptidase_M20"/>
    <property type="match status" value="1"/>
</dbReference>
<name>J7SJV3_MORMO</name>
<feature type="binding site" evidence="2">
    <location>
        <position position="133"/>
    </location>
    <ligand>
        <name>Mn(2+)</name>
        <dbReference type="ChEBI" id="CHEBI:29035"/>
        <label>2</label>
    </ligand>
</feature>
<evidence type="ECO:0000313" key="4">
    <source>
        <dbReference type="EMBL" id="AGG29406.1"/>
    </source>
</evidence>
<evidence type="ECO:0000313" key="5">
    <source>
        <dbReference type="Proteomes" id="UP000011834"/>
    </source>
</evidence>
<dbReference type="GO" id="GO:0016787">
    <property type="term" value="F:hydrolase activity"/>
    <property type="evidence" value="ECO:0007669"/>
    <property type="project" value="UniProtKB-KW"/>
</dbReference>
<dbReference type="Gene3D" id="3.40.630.10">
    <property type="entry name" value="Zn peptidases"/>
    <property type="match status" value="1"/>
</dbReference>
<evidence type="ECO:0000259" key="3">
    <source>
        <dbReference type="Pfam" id="PF07687"/>
    </source>
</evidence>
<reference evidence="4 5" key="1">
    <citation type="journal article" date="2012" name="BMC Genomics">
        <title>Whole-genome sequencing and identification of Morganella morganii KT pathogenicity-related genes.</title>
        <authorList>
            <person name="Chen Y.T."/>
            <person name="Peng H.L."/>
            <person name="Shia W.C."/>
            <person name="Hsu F.R."/>
            <person name="Ken C.F."/>
            <person name="Tsao Y.M."/>
            <person name="Chen C.H."/>
            <person name="Liu C.E."/>
            <person name="Hsieh M.F."/>
            <person name="Chen H.C."/>
            <person name="Tang C.Y."/>
            <person name="Ku T.H."/>
        </authorList>
    </citation>
    <scope>NUCLEOTIDE SEQUENCE [LARGE SCALE GENOMIC DNA]</scope>
    <source>
        <strain evidence="4 5">KT</strain>
    </source>
</reference>
<dbReference type="Gene3D" id="3.30.70.360">
    <property type="match status" value="1"/>
</dbReference>
<feature type="binding site" evidence="2">
    <location>
        <position position="135"/>
    </location>
    <ligand>
        <name>Mn(2+)</name>
        <dbReference type="ChEBI" id="CHEBI:29035"/>
        <label>2</label>
    </ligand>
</feature>
<dbReference type="CDD" id="cd03886">
    <property type="entry name" value="M20_Acy1"/>
    <property type="match status" value="1"/>
</dbReference>
<dbReference type="KEGG" id="mmk:MU9_360"/>
<proteinExistence type="predicted"/>
<dbReference type="InterPro" id="IPR036264">
    <property type="entry name" value="Bact_exopeptidase_dim_dom"/>
</dbReference>
<dbReference type="PIRSF" id="PIRSF005962">
    <property type="entry name" value="Pept_M20D_amidohydro"/>
    <property type="match status" value="1"/>
</dbReference>
<accession>J7SJV3</accession>
<dbReference type="AlphaFoldDB" id="J7SJV3"/>
<dbReference type="Pfam" id="PF07687">
    <property type="entry name" value="M20_dimer"/>
    <property type="match status" value="1"/>
</dbReference>
<keyword evidence="2" id="KW-0464">Manganese</keyword>
<keyword evidence="2" id="KW-0479">Metal-binding</keyword>
<keyword evidence="5" id="KW-1185">Reference proteome</keyword>
<dbReference type="SUPFAM" id="SSF53187">
    <property type="entry name" value="Zn-dependent exopeptidases"/>
    <property type="match status" value="1"/>
</dbReference>
<feature type="binding site" evidence="2">
    <location>
        <position position="396"/>
    </location>
    <ligand>
        <name>Mn(2+)</name>
        <dbReference type="ChEBI" id="CHEBI:29035"/>
        <label>2</label>
    </ligand>
</feature>